<evidence type="ECO:0000259" key="4">
    <source>
        <dbReference type="Pfam" id="PF16135"/>
    </source>
</evidence>
<gene>
    <name evidence="5" type="ORF">JG688_00011975</name>
</gene>
<name>A0A8J5IJL8_9STRA</name>
<feature type="region of interest" description="Disordered" evidence="3">
    <location>
        <begin position="1"/>
        <end position="42"/>
    </location>
</feature>
<feature type="compositionally biased region" description="Basic and acidic residues" evidence="3">
    <location>
        <begin position="372"/>
        <end position="394"/>
    </location>
</feature>
<evidence type="ECO:0000313" key="6">
    <source>
        <dbReference type="Proteomes" id="UP000709295"/>
    </source>
</evidence>
<dbReference type="GO" id="GO:0005634">
    <property type="term" value="C:nucleus"/>
    <property type="evidence" value="ECO:0007669"/>
    <property type="project" value="UniProtKB-SubCell"/>
</dbReference>
<organism evidence="5 6">
    <name type="scientific">Phytophthora aleatoria</name>
    <dbReference type="NCBI Taxonomy" id="2496075"/>
    <lineage>
        <taxon>Eukaryota</taxon>
        <taxon>Sar</taxon>
        <taxon>Stramenopiles</taxon>
        <taxon>Oomycota</taxon>
        <taxon>Peronosporomycetes</taxon>
        <taxon>Peronosporales</taxon>
        <taxon>Peronosporaceae</taxon>
        <taxon>Phytophthora</taxon>
    </lineage>
</organism>
<protein>
    <recommendedName>
        <fullName evidence="4">Tify domain-containing protein</fullName>
    </recommendedName>
</protein>
<evidence type="ECO:0000256" key="1">
    <source>
        <dbReference type="ARBA" id="ARBA00004123"/>
    </source>
</evidence>
<keyword evidence="6" id="KW-1185">Reference proteome</keyword>
<evidence type="ECO:0000313" key="5">
    <source>
        <dbReference type="EMBL" id="KAG6955217.1"/>
    </source>
</evidence>
<reference evidence="5" key="1">
    <citation type="submission" date="2021-01" db="EMBL/GenBank/DDBJ databases">
        <title>Phytophthora aleatoria, a newly-described species from Pinus radiata is distinct from Phytophthora cactorum isolates based on comparative genomics.</title>
        <authorList>
            <person name="Mcdougal R."/>
            <person name="Panda P."/>
            <person name="Williams N."/>
            <person name="Studholme D.J."/>
        </authorList>
    </citation>
    <scope>NUCLEOTIDE SEQUENCE</scope>
    <source>
        <strain evidence="5">NZFS 4037</strain>
    </source>
</reference>
<dbReference type="Proteomes" id="UP000709295">
    <property type="component" value="Unassembled WGS sequence"/>
</dbReference>
<feature type="region of interest" description="Disordered" evidence="3">
    <location>
        <begin position="314"/>
        <end position="424"/>
    </location>
</feature>
<dbReference type="AlphaFoldDB" id="A0A8J5IJL8"/>
<feature type="compositionally biased region" description="Polar residues" evidence="3">
    <location>
        <begin position="360"/>
        <end position="369"/>
    </location>
</feature>
<dbReference type="InterPro" id="IPR032308">
    <property type="entry name" value="TDBD"/>
</dbReference>
<feature type="compositionally biased region" description="Polar residues" evidence="3">
    <location>
        <begin position="436"/>
        <end position="454"/>
    </location>
</feature>
<feature type="compositionally biased region" description="Polar residues" evidence="3">
    <location>
        <begin position="129"/>
        <end position="141"/>
    </location>
</feature>
<keyword evidence="2" id="KW-0539">Nucleus</keyword>
<dbReference type="Pfam" id="PF16135">
    <property type="entry name" value="TDBD"/>
    <property type="match status" value="1"/>
</dbReference>
<accession>A0A8J5IJL8</accession>
<dbReference type="CDD" id="cd15489">
    <property type="entry name" value="PHD_SF"/>
    <property type="match status" value="1"/>
</dbReference>
<proteinExistence type="predicted"/>
<comment type="subcellular location">
    <subcellularLocation>
        <location evidence="1">Nucleus</location>
    </subcellularLocation>
</comment>
<feature type="region of interest" description="Disordered" evidence="3">
    <location>
        <begin position="436"/>
        <end position="465"/>
    </location>
</feature>
<sequence length="802" mass="88582">MTLPFEADPSPSRATGEAQTMPQDAMETVAAGNNTSHPKLRTSHRAAAAAANAFMAAQVQEEAAPLGVVMAKALGPKPVKHNTLASSTTPAQEQQDNMEMLLCAALGDEDTKKRASEAAAPAPKRAKVTNRSMVQTTQQNAEPRGKKRRQASVYEAQMEASPIITDLPPLPFTTPDVAGKYKKKYKIRKVAPLKETETDDSRHCEFCKKVANICVLLHCHACRRVYHAGCFLHAFKPLVDAQTPILDQMERLQLEAPERRGNIFRCASCKAAFLDFYESGGYLWDCDCPTCLAPEKQVYYRQRKLVQMMNDMELEKQRKKEKKGQKSGAAKTPVPTPSRSSSAPRSRRTRGSSATPDYQVVNSRTSRSRGVSPEEKLKKEVENKSKDEDSKVESMDVDGGLQASGGDLKPEDDQNTKPQLENNDEKKEALKVNEAVGQQPQNQPQVTSSASSNEPAVPQHQAAQTLKAKYDLVDEAEPPDLSGDELVQAVRVQHDEKSGGWSFPVMCSRTSSLHVSGIMKTGSCKWFPKKMAFIQCDCCAKLFKFSEFVHHTDSSLVKDAKCADEDPMPFLFVEHRDTTQHSLLEDFQPALRSWVGRQSANNTPTKSRKGRAMKPEAVVPPTIPEPEVDAAMSRLRTLALFKRPKHRSDNSSTAARLTDPATFDFVVQVVCLSPKYVMNMANGSLADRVVRSKTPVPGDSFPRKAGWMAFNRTTVNIRQITCVCCEKKFSIDDFVAHAGISQTELTKTPRKLLYVVERQDESALMPFLTFAKDLGAAATNNVVDALLSDLHPPPPSPRPLEL</sequence>
<feature type="domain" description="Tify" evidence="4">
    <location>
        <begin position="718"/>
        <end position="742"/>
    </location>
</feature>
<evidence type="ECO:0000256" key="2">
    <source>
        <dbReference type="ARBA" id="ARBA00023242"/>
    </source>
</evidence>
<evidence type="ECO:0000256" key="3">
    <source>
        <dbReference type="SAM" id="MobiDB-lite"/>
    </source>
</evidence>
<dbReference type="EMBL" id="JAENGY010000884">
    <property type="protein sequence ID" value="KAG6955217.1"/>
    <property type="molecule type" value="Genomic_DNA"/>
</dbReference>
<feature type="compositionally biased region" description="Low complexity" evidence="3">
    <location>
        <begin position="326"/>
        <end position="344"/>
    </location>
</feature>
<feature type="region of interest" description="Disordered" evidence="3">
    <location>
        <begin position="112"/>
        <end position="151"/>
    </location>
</feature>
<feature type="region of interest" description="Disordered" evidence="3">
    <location>
        <begin position="598"/>
        <end position="624"/>
    </location>
</feature>
<comment type="caution">
    <text evidence="5">The sequence shown here is derived from an EMBL/GenBank/DDBJ whole genome shotgun (WGS) entry which is preliminary data.</text>
</comment>